<dbReference type="VEuPathDB" id="FungiDB:I7I53_10790"/>
<reference evidence="1" key="1">
    <citation type="submission" date="2021-01" db="EMBL/GenBank/DDBJ databases">
        <title>Chromosome-level genome assembly of a human fungal pathogen reveals clustering of transcriptionally co-regulated genes.</title>
        <authorList>
            <person name="Voorhies M."/>
            <person name="Cohen S."/>
            <person name="Shea T.P."/>
            <person name="Petrus S."/>
            <person name="Munoz J.F."/>
            <person name="Poplawski S."/>
            <person name="Goldman W.E."/>
            <person name="Michael T."/>
            <person name="Cuomo C.A."/>
            <person name="Sil A."/>
            <person name="Beyhan S."/>
        </authorList>
    </citation>
    <scope>NUCLEOTIDE SEQUENCE</scope>
    <source>
        <strain evidence="1">H88</strain>
    </source>
</reference>
<proteinExistence type="predicted"/>
<gene>
    <name evidence="1" type="ORF">I7I53_10790</name>
</gene>
<organism evidence="1 2">
    <name type="scientific">Ajellomyces capsulatus (strain H88)</name>
    <name type="common">Darling's disease fungus</name>
    <name type="synonym">Histoplasma capsulatum</name>
    <dbReference type="NCBI Taxonomy" id="544711"/>
    <lineage>
        <taxon>Eukaryota</taxon>
        <taxon>Fungi</taxon>
        <taxon>Dikarya</taxon>
        <taxon>Ascomycota</taxon>
        <taxon>Pezizomycotina</taxon>
        <taxon>Eurotiomycetes</taxon>
        <taxon>Eurotiomycetidae</taxon>
        <taxon>Onygenales</taxon>
        <taxon>Ajellomycetaceae</taxon>
        <taxon>Histoplasma</taxon>
    </lineage>
</organism>
<sequence>MSAVERIGGCPFDLMTNFRTSTLFSIPLSTMNPYSYQAPCPKSISVTPFPRSHISAFAIFNPIPEPTKKKFSLVPTCIIPGGIIIKQYESKPPIFSNLIKLPRTPAARKATSCLYNTPRLLTSTSRLVAAAQHSKYSIFSNIALTATMRV</sequence>
<evidence type="ECO:0000313" key="1">
    <source>
        <dbReference type="EMBL" id="QSS50190.1"/>
    </source>
</evidence>
<dbReference type="Proteomes" id="UP000663419">
    <property type="component" value="Chromosome 1"/>
</dbReference>
<name>A0A8A1L989_AJEC8</name>
<dbReference type="AlphaFoldDB" id="A0A8A1L989"/>
<protein>
    <submittedName>
        <fullName evidence="1">Uncharacterized protein</fullName>
    </submittedName>
</protein>
<accession>A0A8A1L989</accession>
<dbReference type="EMBL" id="CP069102">
    <property type="protein sequence ID" value="QSS50190.1"/>
    <property type="molecule type" value="Genomic_DNA"/>
</dbReference>
<evidence type="ECO:0000313" key="2">
    <source>
        <dbReference type="Proteomes" id="UP000663419"/>
    </source>
</evidence>